<accession>A0ACC2P4S9</accession>
<reference evidence="1" key="1">
    <citation type="submission" date="2023-04" db="EMBL/GenBank/DDBJ databases">
        <title>A chromosome-level genome assembly of the parasitoid wasp Eretmocerus hayati.</title>
        <authorList>
            <person name="Zhong Y."/>
            <person name="Liu S."/>
            <person name="Liu Y."/>
        </authorList>
    </citation>
    <scope>NUCLEOTIDE SEQUENCE</scope>
    <source>
        <strain evidence="1">ZJU_SS_LIU_2023</strain>
    </source>
</reference>
<organism evidence="1 2">
    <name type="scientific">Eretmocerus hayati</name>
    <dbReference type="NCBI Taxonomy" id="131215"/>
    <lineage>
        <taxon>Eukaryota</taxon>
        <taxon>Metazoa</taxon>
        <taxon>Ecdysozoa</taxon>
        <taxon>Arthropoda</taxon>
        <taxon>Hexapoda</taxon>
        <taxon>Insecta</taxon>
        <taxon>Pterygota</taxon>
        <taxon>Neoptera</taxon>
        <taxon>Endopterygota</taxon>
        <taxon>Hymenoptera</taxon>
        <taxon>Apocrita</taxon>
        <taxon>Proctotrupomorpha</taxon>
        <taxon>Chalcidoidea</taxon>
        <taxon>Aphelinidae</taxon>
        <taxon>Aphelininae</taxon>
        <taxon>Eretmocerus</taxon>
    </lineage>
</organism>
<keyword evidence="2" id="KW-1185">Reference proteome</keyword>
<dbReference type="Proteomes" id="UP001239111">
    <property type="component" value="Chromosome 2"/>
</dbReference>
<sequence>MTPRKKRRRKYTWQNVGFTKCSKTCGGGFQTSRYICVRQRSRKHVDNSHCKFSLRPSDHTERCNTKPCPPQWESSDWSQCSVTCGNGVRYRKLQCIQRMSDKLQIKVDNDNCAGLAEPTFSLMESCYMPNCNIYTTPKATSISVKQFEPPPRWKVEDWTPCSAKCGNGTRTRVVTCVTFGRICDLKEKPPTEESCKIADCGVEAPDMSGISDFSNDASWLYSAWPEKCSAECGIGTLSRRLYCESFLRNKTCDEDKMPLLNRTCLNSGPCGQWFIGPWTECSSSCDVGIETRDVVCVSRFLGSLKVVHSDNCHRDKPVEKRTCMGPPCNATWFMSDWSTCSRSCGRGIQKREVNCIGPDGMPMNLRELECDENEKPVDWRNCNEKPCDTQIAEETNSVGDTDGETRTGLGCEDMLTDCWKIRQIGRDSDDKCQKMTYKKGCCKACRYYSFLRSNG</sequence>
<evidence type="ECO:0000313" key="1">
    <source>
        <dbReference type="EMBL" id="KAJ8678609.1"/>
    </source>
</evidence>
<dbReference type="EMBL" id="CM056742">
    <property type="protein sequence ID" value="KAJ8678609.1"/>
    <property type="molecule type" value="Genomic_DNA"/>
</dbReference>
<name>A0ACC2P4S9_9HYME</name>
<gene>
    <name evidence="1" type="ORF">QAD02_014396</name>
</gene>
<protein>
    <submittedName>
        <fullName evidence="1">Uncharacterized protein</fullName>
    </submittedName>
</protein>
<comment type="caution">
    <text evidence="1">The sequence shown here is derived from an EMBL/GenBank/DDBJ whole genome shotgun (WGS) entry which is preliminary data.</text>
</comment>
<proteinExistence type="predicted"/>
<evidence type="ECO:0000313" key="2">
    <source>
        <dbReference type="Proteomes" id="UP001239111"/>
    </source>
</evidence>